<dbReference type="AlphaFoldDB" id="A0A9P9HP31"/>
<reference evidence="1" key="1">
    <citation type="journal article" date="2021" name="Nat. Commun.">
        <title>Genetic determinants of endophytism in the Arabidopsis root mycobiome.</title>
        <authorList>
            <person name="Mesny F."/>
            <person name="Miyauchi S."/>
            <person name="Thiergart T."/>
            <person name="Pickel B."/>
            <person name="Atanasova L."/>
            <person name="Karlsson M."/>
            <person name="Huettel B."/>
            <person name="Barry K.W."/>
            <person name="Haridas S."/>
            <person name="Chen C."/>
            <person name="Bauer D."/>
            <person name="Andreopoulos W."/>
            <person name="Pangilinan J."/>
            <person name="LaButti K."/>
            <person name="Riley R."/>
            <person name="Lipzen A."/>
            <person name="Clum A."/>
            <person name="Drula E."/>
            <person name="Henrissat B."/>
            <person name="Kohler A."/>
            <person name="Grigoriev I.V."/>
            <person name="Martin F.M."/>
            <person name="Hacquard S."/>
        </authorList>
    </citation>
    <scope>NUCLEOTIDE SEQUENCE</scope>
    <source>
        <strain evidence="1">MPI-CAGE-AT-0023</strain>
    </source>
</reference>
<sequence>MPIYREPSIFYREVPSWQWKNPDIRQRMTIETCLQGASVLRLIMLDLKLELKRCANIQAGTVDDATNLITLVGYFLFGPLCNILSAMNESRKSQHSIDLKNEYNDAVWTLYCSVVFAQYELDKHSATPRVMDEVYRLNLSQSSFDHATFKLPCLSPIELLLRVVTARQSWDSLGMDP</sequence>
<dbReference type="OrthoDB" id="4576545at2759"/>
<dbReference type="GeneID" id="70228874"/>
<accession>A0A9P9HP31</accession>
<protein>
    <submittedName>
        <fullName evidence="1">Uncharacterized protein</fullName>
    </submittedName>
</protein>
<gene>
    <name evidence="1" type="ORF">BKA55DRAFT_686332</name>
</gene>
<keyword evidence="2" id="KW-1185">Reference proteome</keyword>
<dbReference type="EMBL" id="JAGMUX010000004">
    <property type="protein sequence ID" value="KAH7260751.1"/>
    <property type="molecule type" value="Genomic_DNA"/>
</dbReference>
<name>A0A9P9HP31_FUSRE</name>
<evidence type="ECO:0000313" key="2">
    <source>
        <dbReference type="Proteomes" id="UP000720189"/>
    </source>
</evidence>
<proteinExistence type="predicted"/>
<organism evidence="1 2">
    <name type="scientific">Fusarium redolens</name>
    <dbReference type="NCBI Taxonomy" id="48865"/>
    <lineage>
        <taxon>Eukaryota</taxon>
        <taxon>Fungi</taxon>
        <taxon>Dikarya</taxon>
        <taxon>Ascomycota</taxon>
        <taxon>Pezizomycotina</taxon>
        <taxon>Sordariomycetes</taxon>
        <taxon>Hypocreomycetidae</taxon>
        <taxon>Hypocreales</taxon>
        <taxon>Nectriaceae</taxon>
        <taxon>Fusarium</taxon>
        <taxon>Fusarium redolens species complex</taxon>
    </lineage>
</organism>
<dbReference type="RefSeq" id="XP_046052628.1">
    <property type="nucleotide sequence ID" value="XM_046198920.1"/>
</dbReference>
<evidence type="ECO:0000313" key="1">
    <source>
        <dbReference type="EMBL" id="KAH7260751.1"/>
    </source>
</evidence>
<comment type="caution">
    <text evidence="1">The sequence shown here is derived from an EMBL/GenBank/DDBJ whole genome shotgun (WGS) entry which is preliminary data.</text>
</comment>
<dbReference type="Proteomes" id="UP000720189">
    <property type="component" value="Unassembled WGS sequence"/>
</dbReference>